<dbReference type="AlphaFoldDB" id="A0A2H3P406"/>
<feature type="region of interest" description="Disordered" evidence="1">
    <location>
        <begin position="1"/>
        <end position="20"/>
    </location>
</feature>
<evidence type="ECO:0000259" key="2">
    <source>
        <dbReference type="Pfam" id="PF03016"/>
    </source>
</evidence>
<evidence type="ECO:0000256" key="1">
    <source>
        <dbReference type="SAM" id="MobiDB-lite"/>
    </source>
</evidence>
<dbReference type="InterPro" id="IPR004263">
    <property type="entry name" value="Exostosin"/>
</dbReference>
<dbReference type="OrthoDB" id="1416011at2"/>
<evidence type="ECO:0000313" key="3">
    <source>
        <dbReference type="EMBL" id="PEN09249.1"/>
    </source>
</evidence>
<name>A0A2H3P406_9BACT</name>
<sequence>MAHVHLLSSADREHPGRPYPFDELNRMREAAAHDRFGIHTVVDTPDAADLILFVENCHTVQHYHEVRSHPVYQHHTDRCLLHSRHDQPLPLLPGVYASLRQAEYHPERTRTGGYLKAFAHDHVQYDPASASGRYLYSFIGKTSTHPVRSAIMALGDDDAFLFDTDPFWPYGTLPAAKREALQTQYRTVAQESTFVLCPRGIGTSSMRLFETLRMGRVPVIIADDWVPPVGPDWEACSIRIPEAHVPHLPDLLRERRAEAPAMAAAARQTWCDWFARDVTFHRTVEWCLQVQPASRGWSWDTLPHLLSPTHLKSVWRYAGPRRSVA</sequence>
<keyword evidence="4" id="KW-1185">Reference proteome</keyword>
<reference evidence="3 4" key="1">
    <citation type="submission" date="2017-10" db="EMBL/GenBank/DDBJ databases">
        <title>Draft genome of Longimonas halophila.</title>
        <authorList>
            <person name="Goh K.M."/>
            <person name="Shamsir M.S."/>
            <person name="Lim S.W."/>
        </authorList>
    </citation>
    <scope>NUCLEOTIDE SEQUENCE [LARGE SCALE GENOMIC DNA]</scope>
    <source>
        <strain evidence="3 4">KCTC 42399</strain>
    </source>
</reference>
<accession>A0A2H3P406</accession>
<gene>
    <name evidence="3" type="ORF">CRI93_00530</name>
</gene>
<dbReference type="GO" id="GO:0016757">
    <property type="term" value="F:glycosyltransferase activity"/>
    <property type="evidence" value="ECO:0007669"/>
    <property type="project" value="InterPro"/>
</dbReference>
<dbReference type="PANTHER" id="PTHR11062">
    <property type="entry name" value="EXOSTOSIN HEPARAN SULFATE GLYCOSYLTRANSFERASE -RELATED"/>
    <property type="match status" value="1"/>
</dbReference>
<comment type="caution">
    <text evidence="3">The sequence shown here is derived from an EMBL/GenBank/DDBJ whole genome shotgun (WGS) entry which is preliminary data.</text>
</comment>
<proteinExistence type="predicted"/>
<dbReference type="Pfam" id="PF03016">
    <property type="entry name" value="Exostosin_GT47"/>
    <property type="match status" value="1"/>
</dbReference>
<dbReference type="RefSeq" id="WP_098060648.1">
    <property type="nucleotide sequence ID" value="NZ_PDEP01000001.1"/>
</dbReference>
<feature type="domain" description="Exostosin GT47" evidence="2">
    <location>
        <begin position="122"/>
        <end position="253"/>
    </location>
</feature>
<organism evidence="3 4">
    <name type="scientific">Longimonas halophila</name>
    <dbReference type="NCBI Taxonomy" id="1469170"/>
    <lineage>
        <taxon>Bacteria</taxon>
        <taxon>Pseudomonadati</taxon>
        <taxon>Rhodothermota</taxon>
        <taxon>Rhodothermia</taxon>
        <taxon>Rhodothermales</taxon>
        <taxon>Salisaetaceae</taxon>
        <taxon>Longimonas</taxon>
    </lineage>
</organism>
<evidence type="ECO:0000313" key="4">
    <source>
        <dbReference type="Proteomes" id="UP000221024"/>
    </source>
</evidence>
<dbReference type="Proteomes" id="UP000221024">
    <property type="component" value="Unassembled WGS sequence"/>
</dbReference>
<dbReference type="InterPro" id="IPR040911">
    <property type="entry name" value="Exostosin_GT47"/>
</dbReference>
<dbReference type="EMBL" id="PDEP01000001">
    <property type="protein sequence ID" value="PEN09249.1"/>
    <property type="molecule type" value="Genomic_DNA"/>
</dbReference>
<protein>
    <recommendedName>
        <fullName evidence="2">Exostosin GT47 domain-containing protein</fullName>
    </recommendedName>
</protein>